<evidence type="ECO:0000259" key="3">
    <source>
        <dbReference type="Pfam" id="PF04321"/>
    </source>
</evidence>
<dbReference type="EC" id="1.1.1.133" evidence="2"/>
<reference evidence="5" key="1">
    <citation type="journal article" date="2018" name="MSphere">
        <title>Fusobacterium Genomics Using MinION and Illumina Sequencing Enables Genome Completion and Correction.</title>
        <authorList>
            <person name="Todd S.M."/>
            <person name="Settlage R.E."/>
            <person name="Lahmers K.K."/>
            <person name="Slade D.J."/>
        </authorList>
    </citation>
    <scope>NUCLEOTIDE SEQUENCE [LARGE SCALE GENOMIC DNA]</scope>
    <source>
        <strain evidence="5">ATCC 9817</strain>
    </source>
</reference>
<accession>A0ABM6TSV6</accession>
<keyword evidence="2" id="KW-0521">NADP</keyword>
<evidence type="ECO:0000313" key="4">
    <source>
        <dbReference type="EMBL" id="AVQ17673.1"/>
    </source>
</evidence>
<name>A0ABM6TSV6_FUSMR</name>
<dbReference type="SUPFAM" id="SSF51735">
    <property type="entry name" value="NAD(P)-binding Rossmann-fold domains"/>
    <property type="match status" value="1"/>
</dbReference>
<feature type="domain" description="RmlD-like substrate binding" evidence="3">
    <location>
        <begin position="4"/>
        <end position="235"/>
    </location>
</feature>
<protein>
    <recommendedName>
        <fullName evidence="2">dTDP-4-dehydrorhamnose reductase</fullName>
        <ecNumber evidence="2">1.1.1.133</ecNumber>
    </recommendedName>
</protein>
<dbReference type="EMBL" id="CP028102">
    <property type="protein sequence ID" value="AVQ17673.1"/>
    <property type="molecule type" value="Genomic_DNA"/>
</dbReference>
<dbReference type="CDD" id="cd05254">
    <property type="entry name" value="dTDP_HR_like_SDR_e"/>
    <property type="match status" value="1"/>
</dbReference>
<evidence type="ECO:0000313" key="5">
    <source>
        <dbReference type="Proteomes" id="UP000240258"/>
    </source>
</evidence>
<evidence type="ECO:0000256" key="2">
    <source>
        <dbReference type="RuleBase" id="RU364082"/>
    </source>
</evidence>
<comment type="pathway">
    <text evidence="2">Carbohydrate biosynthesis; dTDP-L-rhamnose biosynthesis.</text>
</comment>
<dbReference type="GeneID" id="62761955"/>
<comment type="similarity">
    <text evidence="1 2">Belongs to the dTDP-4-dehydrorhamnose reductase family.</text>
</comment>
<dbReference type="RefSeq" id="WP_005886331.1">
    <property type="nucleotide sequence ID" value="NZ_CP028102.1"/>
</dbReference>
<keyword evidence="2" id="KW-0560">Oxidoreductase</keyword>
<keyword evidence="5" id="KW-1185">Reference proteome</keyword>
<dbReference type="InterPro" id="IPR036291">
    <property type="entry name" value="NAD(P)-bd_dom_sf"/>
</dbReference>
<gene>
    <name evidence="4" type="ORF">C4N19_00410</name>
</gene>
<dbReference type="PANTHER" id="PTHR10491">
    <property type="entry name" value="DTDP-4-DEHYDRORHAMNOSE REDUCTASE"/>
    <property type="match status" value="1"/>
</dbReference>
<dbReference type="PANTHER" id="PTHR10491:SF4">
    <property type="entry name" value="METHIONINE ADENOSYLTRANSFERASE 2 SUBUNIT BETA"/>
    <property type="match status" value="1"/>
</dbReference>
<dbReference type="Proteomes" id="UP000240258">
    <property type="component" value="Chromosome"/>
</dbReference>
<comment type="function">
    <text evidence="2">Catalyzes the reduction of dTDP-6-deoxy-L-lyxo-4-hexulose to yield dTDP-L-rhamnose.</text>
</comment>
<proteinExistence type="inferred from homology"/>
<dbReference type="Gene3D" id="3.40.50.720">
    <property type="entry name" value="NAD(P)-binding Rossmann-like Domain"/>
    <property type="match status" value="1"/>
</dbReference>
<dbReference type="Pfam" id="PF04321">
    <property type="entry name" value="RmlD_sub_bind"/>
    <property type="match status" value="1"/>
</dbReference>
<organism evidence="4 5">
    <name type="scientific">Fusobacterium mortiferum ATCC 9817</name>
    <dbReference type="NCBI Taxonomy" id="469616"/>
    <lineage>
        <taxon>Bacteria</taxon>
        <taxon>Fusobacteriati</taxon>
        <taxon>Fusobacteriota</taxon>
        <taxon>Fusobacteriia</taxon>
        <taxon>Fusobacteriales</taxon>
        <taxon>Fusobacteriaceae</taxon>
        <taxon>Fusobacterium</taxon>
    </lineage>
</organism>
<evidence type="ECO:0000256" key="1">
    <source>
        <dbReference type="ARBA" id="ARBA00010944"/>
    </source>
</evidence>
<dbReference type="InterPro" id="IPR005913">
    <property type="entry name" value="dTDP_dehydrorham_reduct"/>
</dbReference>
<dbReference type="InterPro" id="IPR029903">
    <property type="entry name" value="RmlD-like-bd"/>
</dbReference>
<sequence>MDKKILIIGSKGMAGQTIRKYLLSKGYEVYCTFRKGEAEKKEKEFHLDAFDKEELNKILKEVKPNFVINCVGILNQFAEENPDIAIYVNGYFPHYLDRLSKEYNYKLIHITTDCVFSGKKGNYVENDFRDADSYYGRSKAIGEVNNDRTLTFRTSIVGPDENENGIGLFKWFTKQEGKIKGYSNVFWSGVTTLELAKAIEASFETNLTGLYHLVNNKKISKYELLKLFAKYAKKDIEIEEYKDYYSDKSLINTRKDFNYKVSSYEKMIEEMVKF</sequence>